<dbReference type="PANTHER" id="PTHR12555">
    <property type="entry name" value="UBIQUITIN FUSION DEGRADATON PROTEIN 1"/>
    <property type="match status" value="1"/>
</dbReference>
<evidence type="ECO:0000256" key="3">
    <source>
        <dbReference type="SAM" id="MobiDB-lite"/>
    </source>
</evidence>
<reference evidence="6" key="1">
    <citation type="journal article" date="2025" name="Foods">
        <title>Unveiling the Microbial Signatures of Arabica Coffee Cherries: Insights into Ripeness Specific Diversity, Functional Traits, and Implications for Quality and Safety.</title>
        <authorList>
            <consortium name="RefSeq"/>
            <person name="Tenea G.N."/>
            <person name="Cifuentes V."/>
            <person name="Reyes P."/>
            <person name="Cevallos-Vallejos M."/>
        </authorList>
    </citation>
    <scope>NUCLEOTIDE SEQUENCE [LARGE SCALE GENOMIC DNA]</scope>
</reference>
<evidence type="ECO:0000259" key="4">
    <source>
        <dbReference type="Pfam" id="PF03152"/>
    </source>
</evidence>
<evidence type="ECO:0000256" key="2">
    <source>
        <dbReference type="ARBA" id="ARBA00022786"/>
    </source>
</evidence>
<accession>A0A6P6T0S7</accession>
<feature type="compositionally biased region" description="Polar residues" evidence="3">
    <location>
        <begin position="276"/>
        <end position="285"/>
    </location>
</feature>
<feature type="compositionally biased region" description="Basic and acidic residues" evidence="3">
    <location>
        <begin position="325"/>
        <end position="334"/>
    </location>
</feature>
<feature type="region of interest" description="Disordered" evidence="3">
    <location>
        <begin position="265"/>
        <end position="356"/>
    </location>
</feature>
<gene>
    <name evidence="7" type="primary">LOC113696415</name>
</gene>
<dbReference type="PANTHER" id="PTHR12555:SF13">
    <property type="entry name" value="UBIQUITIN RECOGNITION FACTOR IN ER-ASSOCIATED DEGRADATION PROTEIN 1"/>
    <property type="match status" value="1"/>
</dbReference>
<dbReference type="InterPro" id="IPR055418">
    <property type="entry name" value="UFD1_N2"/>
</dbReference>
<dbReference type="Pfam" id="PF24842">
    <property type="entry name" value="UFD1_N2"/>
    <property type="match status" value="1"/>
</dbReference>
<dbReference type="Pfam" id="PF03152">
    <property type="entry name" value="UFD1_N1"/>
    <property type="match status" value="1"/>
</dbReference>
<name>A0A6P6T0S7_COFAR</name>
<keyword evidence="2" id="KW-0833">Ubl conjugation pathway</keyword>
<dbReference type="Gene3D" id="3.10.330.10">
    <property type="match status" value="1"/>
</dbReference>
<keyword evidence="6" id="KW-1185">Reference proteome</keyword>
<dbReference type="GO" id="GO:0036503">
    <property type="term" value="P:ERAD pathway"/>
    <property type="evidence" value="ECO:0007669"/>
    <property type="project" value="TreeGrafter"/>
</dbReference>
<dbReference type="GO" id="GO:0031593">
    <property type="term" value="F:polyubiquitin modification-dependent protein binding"/>
    <property type="evidence" value="ECO:0007669"/>
    <property type="project" value="TreeGrafter"/>
</dbReference>
<dbReference type="Proteomes" id="UP001652660">
    <property type="component" value="Chromosome 6e"/>
</dbReference>
<dbReference type="Gene3D" id="2.40.40.50">
    <property type="entry name" value="Ubiquitin fusion degradation protein UFD1, N-terminal domain"/>
    <property type="match status" value="1"/>
</dbReference>
<dbReference type="InterPro" id="IPR004854">
    <property type="entry name" value="Ufd1-like"/>
</dbReference>
<sequence>MEPAMEDFQDQDYEYFEQSYNCFPVSHIKDREYLEDGNRIVMPPSALERLVYMDNIEYPMVFEIKKPTTTAAAAASTNTTTRGGRDDNEGGSQQVSHCGVLEFSADEGFVYVPEWMMKNWQIHPGSIVVLKYVTLPRGSFMKIQPHRMNFIKLPDPKEILETALKDFACVTAGDTIMITHQYNRYYIDILETNPSNAISLFETDCEVDFAPPLDYKEPEKQPPSSVVRAAMDADPRKVQGKQTSAQDDDQQPKFKPFVGAARRLDEQPASIVPRAASSTPPSSQLPVKESSNRMASEAQPLSRKRAGKLVFGPEEVGNQPSKSRRISEELDNKKNATSAEENKFIPFTGKKYTLGE</sequence>
<feature type="domain" description="Ubiquitin fusion degradation protein UFD1 N-terminal subdomain 2" evidence="5">
    <location>
        <begin position="138"/>
        <end position="212"/>
    </location>
</feature>
<comment type="similarity">
    <text evidence="1">Belongs to the UFD1 family.</text>
</comment>
<dbReference type="InterPro" id="IPR042299">
    <property type="entry name" value="Ufd1-like_Nn"/>
</dbReference>
<dbReference type="GO" id="GO:0006511">
    <property type="term" value="P:ubiquitin-dependent protein catabolic process"/>
    <property type="evidence" value="ECO:0007669"/>
    <property type="project" value="InterPro"/>
</dbReference>
<dbReference type="InterPro" id="IPR055417">
    <property type="entry name" value="UFD1_N1"/>
</dbReference>
<organism evidence="6 7">
    <name type="scientific">Coffea arabica</name>
    <name type="common">Arabian coffee</name>
    <dbReference type="NCBI Taxonomy" id="13443"/>
    <lineage>
        <taxon>Eukaryota</taxon>
        <taxon>Viridiplantae</taxon>
        <taxon>Streptophyta</taxon>
        <taxon>Embryophyta</taxon>
        <taxon>Tracheophyta</taxon>
        <taxon>Spermatophyta</taxon>
        <taxon>Magnoliopsida</taxon>
        <taxon>eudicotyledons</taxon>
        <taxon>Gunneridae</taxon>
        <taxon>Pentapetalae</taxon>
        <taxon>asterids</taxon>
        <taxon>lamiids</taxon>
        <taxon>Gentianales</taxon>
        <taxon>Rubiaceae</taxon>
        <taxon>Ixoroideae</taxon>
        <taxon>Gardenieae complex</taxon>
        <taxon>Bertiereae - Coffeeae clade</taxon>
        <taxon>Coffeeae</taxon>
        <taxon>Coffea</taxon>
    </lineage>
</organism>
<feature type="domain" description="Ubiquitin fusion degradation protein UFD1 N-terminal subdomain 1" evidence="4">
    <location>
        <begin position="16"/>
        <end position="136"/>
    </location>
</feature>
<feature type="region of interest" description="Disordered" evidence="3">
    <location>
        <begin position="212"/>
        <end position="253"/>
    </location>
</feature>
<dbReference type="GeneID" id="113696415"/>
<dbReference type="RefSeq" id="XP_027071637.1">
    <property type="nucleotide sequence ID" value="XM_027215836.2"/>
</dbReference>
<proteinExistence type="inferred from homology"/>
<dbReference type="OrthoDB" id="422728at2759"/>
<evidence type="ECO:0000259" key="5">
    <source>
        <dbReference type="Pfam" id="PF24842"/>
    </source>
</evidence>
<dbReference type="GO" id="GO:0034098">
    <property type="term" value="C:VCP-NPL4-UFD1 AAA ATPase complex"/>
    <property type="evidence" value="ECO:0007669"/>
    <property type="project" value="TreeGrafter"/>
</dbReference>
<evidence type="ECO:0000313" key="6">
    <source>
        <dbReference type="Proteomes" id="UP001652660"/>
    </source>
</evidence>
<evidence type="ECO:0000256" key="1">
    <source>
        <dbReference type="ARBA" id="ARBA00006043"/>
    </source>
</evidence>
<reference evidence="7" key="2">
    <citation type="submission" date="2025-08" db="UniProtKB">
        <authorList>
            <consortium name="RefSeq"/>
        </authorList>
    </citation>
    <scope>IDENTIFICATION</scope>
    <source>
        <tissue evidence="7">Leaves</tissue>
    </source>
</reference>
<feature type="region of interest" description="Disordered" evidence="3">
    <location>
        <begin position="73"/>
        <end position="93"/>
    </location>
</feature>
<protein>
    <submittedName>
        <fullName evidence="7">Uncharacterized protein</fullName>
    </submittedName>
</protein>
<dbReference type="AlphaFoldDB" id="A0A6P6T0S7"/>
<evidence type="ECO:0000313" key="7">
    <source>
        <dbReference type="RefSeq" id="XP_027071637.1"/>
    </source>
</evidence>